<keyword evidence="2" id="KW-1185">Reference proteome</keyword>
<organism evidence="1 2">
    <name type="scientific">Symbiodinium necroappetens</name>
    <dbReference type="NCBI Taxonomy" id="1628268"/>
    <lineage>
        <taxon>Eukaryota</taxon>
        <taxon>Sar</taxon>
        <taxon>Alveolata</taxon>
        <taxon>Dinophyceae</taxon>
        <taxon>Suessiales</taxon>
        <taxon>Symbiodiniaceae</taxon>
        <taxon>Symbiodinium</taxon>
    </lineage>
</organism>
<name>A0A812RDM9_9DINO</name>
<gene>
    <name evidence="1" type="ORF">SNEC2469_LOCUS11820</name>
</gene>
<sequence length="255" mass="29171">MPISDLRRAIEVHLDIYQQCQRWIAGNRVVPCQGTDNLVQRGLGQVCELTVIHIGHEPLTTLPRRFDMKLSACNMRATYRDSSRVSLFRIRADVQDRQMTIQRSTRNHSETYIYDLKNKSTKYSGGHCLCVPSRNTKPLEGDPLSDFVGSWQYTSEVDFKPLWRLCSSEEAAANFWSDLFISPNEDYVEVKVDVALGTLKAKIVRLLIDREGKPKRAAVKHDGNYLHEYAVEVREWDPQADAAERGPKCTDLVTQ</sequence>
<reference evidence="1" key="1">
    <citation type="submission" date="2021-02" db="EMBL/GenBank/DDBJ databases">
        <authorList>
            <person name="Dougan E. K."/>
            <person name="Rhodes N."/>
            <person name="Thang M."/>
            <person name="Chan C."/>
        </authorList>
    </citation>
    <scope>NUCLEOTIDE SEQUENCE</scope>
</reference>
<dbReference type="EMBL" id="CAJNJA010018760">
    <property type="protein sequence ID" value="CAE7430560.1"/>
    <property type="molecule type" value="Genomic_DNA"/>
</dbReference>
<evidence type="ECO:0000313" key="1">
    <source>
        <dbReference type="EMBL" id="CAE7430560.1"/>
    </source>
</evidence>
<comment type="caution">
    <text evidence="1">The sequence shown here is derived from an EMBL/GenBank/DDBJ whole genome shotgun (WGS) entry which is preliminary data.</text>
</comment>
<proteinExistence type="predicted"/>
<evidence type="ECO:0000313" key="2">
    <source>
        <dbReference type="Proteomes" id="UP000601435"/>
    </source>
</evidence>
<accession>A0A812RDM9</accession>
<protein>
    <submittedName>
        <fullName evidence="1">Uncharacterized protein</fullName>
    </submittedName>
</protein>
<dbReference type="OrthoDB" id="406547at2759"/>
<dbReference type="Proteomes" id="UP000601435">
    <property type="component" value="Unassembled WGS sequence"/>
</dbReference>
<dbReference type="AlphaFoldDB" id="A0A812RDM9"/>